<reference evidence="7 8" key="1">
    <citation type="submission" date="2021-09" db="EMBL/GenBank/DDBJ databases">
        <title>Genomic insights and catalytic innovation underlie evolution of tropane alkaloids biosynthesis.</title>
        <authorList>
            <person name="Wang Y.-J."/>
            <person name="Tian T."/>
            <person name="Huang J.-P."/>
            <person name="Huang S.-X."/>
        </authorList>
    </citation>
    <scope>NUCLEOTIDE SEQUENCE [LARGE SCALE GENOMIC DNA]</scope>
    <source>
        <strain evidence="7">KIB-2018</strain>
        <tissue evidence="7">Leaf</tissue>
    </source>
</reference>
<dbReference type="PANTHER" id="PTHR14456">
    <property type="entry name" value="INOSITOL POLYPHOSPHATE KINASE 1"/>
    <property type="match status" value="1"/>
</dbReference>
<accession>A0AAV8TZW7</accession>
<dbReference type="Proteomes" id="UP001159364">
    <property type="component" value="Linkage Group LG02"/>
</dbReference>
<comment type="domain">
    <text evidence="6">The EXKPK motif is conserved in inositol-pentakisphosphate 2-kinases of both family 1 and 2.</text>
</comment>
<dbReference type="GO" id="GO:0032958">
    <property type="term" value="P:inositol phosphate biosynthetic process"/>
    <property type="evidence" value="ECO:0007669"/>
    <property type="project" value="TreeGrafter"/>
</dbReference>
<keyword evidence="5 6" id="KW-0067">ATP-binding</keyword>
<comment type="caution">
    <text evidence="7">The sequence shown here is derived from an EMBL/GenBank/DDBJ whole genome shotgun (WGS) entry which is preliminary data.</text>
</comment>
<evidence type="ECO:0000313" key="8">
    <source>
        <dbReference type="Proteomes" id="UP001159364"/>
    </source>
</evidence>
<dbReference type="InterPro" id="IPR043001">
    <property type="entry name" value="IP5_2-K_N_lobe"/>
</dbReference>
<evidence type="ECO:0000256" key="2">
    <source>
        <dbReference type="ARBA" id="ARBA00022679"/>
    </source>
</evidence>
<protein>
    <recommendedName>
        <fullName evidence="1 6">Inositol-pentakisphosphate 2-kinase</fullName>
        <ecNumber evidence="1 6">2.7.1.158</ecNumber>
    </recommendedName>
</protein>
<organism evidence="7 8">
    <name type="scientific">Erythroxylum novogranatense</name>
    <dbReference type="NCBI Taxonomy" id="1862640"/>
    <lineage>
        <taxon>Eukaryota</taxon>
        <taxon>Viridiplantae</taxon>
        <taxon>Streptophyta</taxon>
        <taxon>Embryophyta</taxon>
        <taxon>Tracheophyta</taxon>
        <taxon>Spermatophyta</taxon>
        <taxon>Magnoliopsida</taxon>
        <taxon>eudicotyledons</taxon>
        <taxon>Gunneridae</taxon>
        <taxon>Pentapetalae</taxon>
        <taxon>rosids</taxon>
        <taxon>fabids</taxon>
        <taxon>Malpighiales</taxon>
        <taxon>Erythroxylaceae</taxon>
        <taxon>Erythroxylum</taxon>
    </lineage>
</organism>
<dbReference type="EMBL" id="JAIWQS010000002">
    <property type="protein sequence ID" value="KAJ8772517.1"/>
    <property type="molecule type" value="Genomic_DNA"/>
</dbReference>
<comment type="catalytic activity">
    <reaction evidence="6">
        <text>1D-myo-inositol 1,3,4,5,6-pentakisphosphate + ATP = 1D-myo-inositol hexakisphosphate + ADP + H(+)</text>
        <dbReference type="Rhea" id="RHEA:20313"/>
        <dbReference type="ChEBI" id="CHEBI:15378"/>
        <dbReference type="ChEBI" id="CHEBI:30616"/>
        <dbReference type="ChEBI" id="CHEBI:57733"/>
        <dbReference type="ChEBI" id="CHEBI:58130"/>
        <dbReference type="ChEBI" id="CHEBI:456216"/>
        <dbReference type="EC" id="2.7.1.158"/>
    </reaction>
</comment>
<evidence type="ECO:0000256" key="3">
    <source>
        <dbReference type="ARBA" id="ARBA00022741"/>
    </source>
</evidence>
<evidence type="ECO:0000256" key="4">
    <source>
        <dbReference type="ARBA" id="ARBA00022777"/>
    </source>
</evidence>
<dbReference type="EC" id="2.7.1.158" evidence="1 6"/>
<keyword evidence="8" id="KW-1185">Reference proteome</keyword>
<sequence length="453" mass="51028">MEVKLDEKDAADWTYRGEGACNIVLAYSGSSPIFIGKVMRIQKVARNGKSGGVQRNLELSEKEKLLWRDAEEVVSSPNREIADQLYVKHVMTPLLGAKYVDSGMRVLVTRNFLEAVEKNVMSWRPAWRVDASKVDLKRDSVVIMSDHSVFPHGVLKGGACISVEIKPKCGFLPVSKFIAEGNSVKRSTTRFRMHQALKLQQQVISELSKYNPLDLFSASKERILKAIKDLYTTPQNNFRVFLNGSLVLGGLGGGAKKTDAATEEAFEDVLEGIIRSEKDLRTSSFIELVAETVYSSGVLNQLLEVQKLDTLDIEGAIHAYYNLVCQPCVVCKEFDAARVTHEYAFLHSIPMDESLKILKNFLIAATAKDCSLMITFRPREDDLGSVQSSVYLQSTDQNFDYKVNFIDLDLKPLRKMVDYYELDKRVLSYYTSAVKMEHGKGNTPSMEIYEVRR</sequence>
<dbReference type="GO" id="GO:0035299">
    <property type="term" value="F:inositol-1,3,4,5,6-pentakisphosphate 2-kinase activity"/>
    <property type="evidence" value="ECO:0007669"/>
    <property type="project" value="UniProtKB-EC"/>
</dbReference>
<evidence type="ECO:0000256" key="5">
    <source>
        <dbReference type="ARBA" id="ARBA00022840"/>
    </source>
</evidence>
<name>A0AAV8TZW7_9ROSI</name>
<dbReference type="PANTHER" id="PTHR14456:SF2">
    <property type="entry name" value="INOSITOL-PENTAKISPHOSPHATE 2-KINASE"/>
    <property type="match status" value="1"/>
</dbReference>
<dbReference type="AlphaFoldDB" id="A0AAV8TZW7"/>
<dbReference type="GO" id="GO:0005524">
    <property type="term" value="F:ATP binding"/>
    <property type="evidence" value="ECO:0007669"/>
    <property type="project" value="UniProtKB-KW"/>
</dbReference>
<dbReference type="GO" id="GO:0005634">
    <property type="term" value="C:nucleus"/>
    <property type="evidence" value="ECO:0007669"/>
    <property type="project" value="TreeGrafter"/>
</dbReference>
<dbReference type="InterPro" id="IPR009286">
    <property type="entry name" value="Ins_P5_2-kin"/>
</dbReference>
<keyword evidence="3 6" id="KW-0547">Nucleotide-binding</keyword>
<evidence type="ECO:0000256" key="1">
    <source>
        <dbReference type="ARBA" id="ARBA00012023"/>
    </source>
</evidence>
<evidence type="ECO:0000313" key="7">
    <source>
        <dbReference type="EMBL" id="KAJ8772517.1"/>
    </source>
</evidence>
<keyword evidence="2 6" id="KW-0808">Transferase</keyword>
<dbReference type="Gene3D" id="3.30.200.110">
    <property type="entry name" value="Inositol-pentakisphosphate 2-kinase, N-lobe"/>
    <property type="match status" value="1"/>
</dbReference>
<keyword evidence="4 6" id="KW-0418">Kinase</keyword>
<comment type="function">
    <text evidence="6">Phosphorylates Ins(1,3,4,5,6)P5 at position 2 to form Ins(1,2,3,4,5,6)P6 (InsP6 or phytate).</text>
</comment>
<dbReference type="Pfam" id="PF06090">
    <property type="entry name" value="Ins_P5_2-kin"/>
    <property type="match status" value="1"/>
</dbReference>
<proteinExistence type="predicted"/>
<gene>
    <name evidence="7" type="ORF">K2173_027694</name>
</gene>
<evidence type="ECO:0000256" key="6">
    <source>
        <dbReference type="RuleBase" id="RU364126"/>
    </source>
</evidence>